<dbReference type="InterPro" id="IPR011330">
    <property type="entry name" value="Glyco_hydro/deAcase_b/a-brl"/>
</dbReference>
<dbReference type="Pfam" id="PF11738">
    <property type="entry name" value="DUF3298"/>
    <property type="match status" value="1"/>
</dbReference>
<dbReference type="InterPro" id="IPR025303">
    <property type="entry name" value="PdaC"/>
</dbReference>
<feature type="signal peptide" evidence="3">
    <location>
        <begin position="1"/>
        <end position="23"/>
    </location>
</feature>
<evidence type="ECO:0000256" key="2">
    <source>
        <dbReference type="ARBA" id="ARBA00022801"/>
    </source>
</evidence>
<reference evidence="5 6" key="1">
    <citation type="submission" date="2024-04" db="EMBL/GenBank/DDBJ databases">
        <title>Bacillus oryzaecorticis sp. nov., a moderately halophilic bacterium isolated from rice husks.</title>
        <authorList>
            <person name="Zhu H.-S."/>
        </authorList>
    </citation>
    <scope>NUCLEOTIDE SEQUENCE [LARGE SCALE GENOMIC DNA]</scope>
    <source>
        <strain evidence="5 6">ZC255</strain>
    </source>
</reference>
<name>A0ABU9K5W3_9BACI</name>
<dbReference type="PANTHER" id="PTHR10587">
    <property type="entry name" value="GLYCOSYL TRANSFERASE-RELATED"/>
    <property type="match status" value="1"/>
</dbReference>
<dbReference type="PROSITE" id="PS51677">
    <property type="entry name" value="NODB"/>
    <property type="match status" value="1"/>
</dbReference>
<sequence>MNRRLLGISVIMFLLIVSFSLFANGEWADNDSKAVVKIEEKELSAFSGLNLETKTKEGELFTSSISTPITKSDALNSQINAWIQKQQNEFMKEVKINEAFINKDKRAHLNINIDTAKVNDHIYSLTLESYQYTGRASGKKEIQPFTINLETEKVLALQHVVKDNTEKKIASLVKKEILADNNLVMYVFEDILNEVLKEPSEWKWSLNKDGFTLHFDESEIAAGAAGSVNIEIPIEKMAPYLDEEILEGLKEKTVDELPEEVTPDNVDLDPDKKVVALTFDDGPHPKVTPEILSTLDEFDAKATFFMLGNQAEYYPSVAQEVAQEGHEIGNHTTSHMNLTNLNKEEIIKEIQTSNQLIKKASGQTPSVFRPPYGAFNEDVKEYIKEKNTPLVLWSVDSLDWQSRNANDVNKKVKEEIVSGSIILLHDIHPSTAEALPKLLESLEREGYQFITISQLLSLQGQSGVGPHYGKTK</sequence>
<dbReference type="Proteomes" id="UP001389717">
    <property type="component" value="Unassembled WGS sequence"/>
</dbReference>
<comment type="caution">
    <text evidence="5">The sequence shown here is derived from an EMBL/GenBank/DDBJ whole genome shotgun (WGS) entry which is preliminary data.</text>
</comment>
<feature type="chain" id="PRO_5045531241" evidence="3">
    <location>
        <begin position="24"/>
        <end position="472"/>
    </location>
</feature>
<evidence type="ECO:0000256" key="3">
    <source>
        <dbReference type="SAM" id="SignalP"/>
    </source>
</evidence>
<dbReference type="InterPro" id="IPR050248">
    <property type="entry name" value="Polysacc_deacetylase_ArnD"/>
</dbReference>
<dbReference type="Gene3D" id="3.20.20.370">
    <property type="entry name" value="Glycoside hydrolase/deacetylase"/>
    <property type="match status" value="1"/>
</dbReference>
<keyword evidence="6" id="KW-1185">Reference proteome</keyword>
<evidence type="ECO:0000259" key="4">
    <source>
        <dbReference type="PROSITE" id="PS51677"/>
    </source>
</evidence>
<evidence type="ECO:0000313" key="5">
    <source>
        <dbReference type="EMBL" id="MEL3971456.1"/>
    </source>
</evidence>
<dbReference type="Pfam" id="PF01522">
    <property type="entry name" value="Polysacc_deac_1"/>
    <property type="match status" value="1"/>
</dbReference>
<evidence type="ECO:0000313" key="6">
    <source>
        <dbReference type="Proteomes" id="UP001389717"/>
    </source>
</evidence>
<dbReference type="Pfam" id="PF13739">
    <property type="entry name" value="PdaC"/>
    <property type="match status" value="1"/>
</dbReference>
<feature type="domain" description="NodB homology" evidence="4">
    <location>
        <begin position="273"/>
        <end position="450"/>
    </location>
</feature>
<dbReference type="SUPFAM" id="SSF88713">
    <property type="entry name" value="Glycoside hydrolase/deacetylase"/>
    <property type="match status" value="1"/>
</dbReference>
<dbReference type="InterPro" id="IPR002509">
    <property type="entry name" value="NODB_dom"/>
</dbReference>
<keyword evidence="1" id="KW-0479">Metal-binding</keyword>
<proteinExistence type="predicted"/>
<accession>A0ABU9K5W3</accession>
<keyword evidence="2" id="KW-0378">Hydrolase</keyword>
<keyword evidence="3" id="KW-0732">Signal</keyword>
<organism evidence="5 6">
    <name type="scientific">Rossellomorea oryzaecorticis</name>
    <dbReference type="NCBI Taxonomy" id="1396505"/>
    <lineage>
        <taxon>Bacteria</taxon>
        <taxon>Bacillati</taxon>
        <taxon>Bacillota</taxon>
        <taxon>Bacilli</taxon>
        <taxon>Bacillales</taxon>
        <taxon>Bacillaceae</taxon>
        <taxon>Rossellomorea</taxon>
    </lineage>
</organism>
<evidence type="ECO:0000256" key="1">
    <source>
        <dbReference type="ARBA" id="ARBA00022723"/>
    </source>
</evidence>
<dbReference type="Gene3D" id="3.90.640.20">
    <property type="entry name" value="Heat-shock cognate protein, ATPase"/>
    <property type="match status" value="1"/>
</dbReference>
<dbReference type="InterPro" id="IPR021729">
    <property type="entry name" value="DUF3298"/>
</dbReference>
<dbReference type="InterPro" id="IPR037126">
    <property type="entry name" value="PdaC/RsiV-like_sf"/>
</dbReference>
<dbReference type="Gene3D" id="3.30.565.40">
    <property type="entry name" value="Fervidobacterium nodosum Rt17-B1 like"/>
    <property type="match status" value="1"/>
</dbReference>
<protein>
    <submittedName>
        <fullName evidence="5">Polysaccharide deacetylase family protein</fullName>
    </submittedName>
</protein>
<dbReference type="PANTHER" id="PTHR10587:SF133">
    <property type="entry name" value="CHITIN DEACETYLASE 1-RELATED"/>
    <property type="match status" value="1"/>
</dbReference>
<gene>
    <name evidence="5" type="ORF">AAEO50_04110</name>
</gene>
<dbReference type="CDD" id="cd10917">
    <property type="entry name" value="CE4_NodB_like_6s_7s"/>
    <property type="match status" value="1"/>
</dbReference>
<dbReference type="EMBL" id="JBBYAF010000005">
    <property type="protein sequence ID" value="MEL3971456.1"/>
    <property type="molecule type" value="Genomic_DNA"/>
</dbReference>